<comment type="caution">
    <text evidence="1">The sequence shown here is derived from an EMBL/GenBank/DDBJ whole genome shotgun (WGS) entry which is preliminary data.</text>
</comment>
<sequence>MPLTLTNDLTGLVSREVSAASREVGTLGESLVSGDNMNVEVVDAYLGNSLRDREFFLGAIAQSTSYSVNAVNITENYLNSISSFLQKGIITIATVGVLSDDKVAVLQKHINSVRTQIDILIDSAKFDGKELLGGGAKEINVQVGVDASSTQKISIRNISDNRIYRTSLAHAVNEWIAQDFTRSAHYATQAELTIALSDNENLIANSAANQGTGSGGIMTTGQIAAALVAVRTAKPALFSDGLSFMIPDFTNYLSLQGGAPTLSTATAVDFQATMDDMATGALAQLDLFSFFGNALATSLATVKDRTIALDVFQSALTNIRGEQARLRTQKTSLSEAIDALRATINVTEKTANSYTKTDYVLTAQEYSELIRQIVASVTALQAANKIPESAQRLVDSLAR</sequence>
<name>A0ABU5NAL9_9RICK</name>
<evidence type="ECO:0000313" key="2">
    <source>
        <dbReference type="Proteomes" id="UP001291687"/>
    </source>
</evidence>
<organism evidence="1 2">
    <name type="scientific">Candidatus Megaera venefica</name>
    <dbReference type="NCBI Taxonomy" id="2055910"/>
    <lineage>
        <taxon>Bacteria</taxon>
        <taxon>Pseudomonadati</taxon>
        <taxon>Pseudomonadota</taxon>
        <taxon>Alphaproteobacteria</taxon>
        <taxon>Rickettsiales</taxon>
        <taxon>Rickettsiaceae</taxon>
        <taxon>Candidatus Megaera</taxon>
    </lineage>
</organism>
<dbReference type="SUPFAM" id="SSF64518">
    <property type="entry name" value="Phase 1 flagellin"/>
    <property type="match status" value="1"/>
</dbReference>
<dbReference type="Proteomes" id="UP001291687">
    <property type="component" value="Unassembled WGS sequence"/>
</dbReference>
<dbReference type="RefSeq" id="WP_322776135.1">
    <property type="nucleotide sequence ID" value="NZ_JARJFB010000007.1"/>
</dbReference>
<dbReference type="Gene3D" id="1.20.1330.10">
    <property type="entry name" value="f41 fragment of flagellin, N-terminal domain"/>
    <property type="match status" value="1"/>
</dbReference>
<accession>A0ABU5NAL9</accession>
<dbReference type="EMBL" id="JARJFB010000007">
    <property type="protein sequence ID" value="MEA0970230.1"/>
    <property type="molecule type" value="Genomic_DNA"/>
</dbReference>
<evidence type="ECO:0000313" key="1">
    <source>
        <dbReference type="EMBL" id="MEA0970230.1"/>
    </source>
</evidence>
<dbReference type="InterPro" id="IPR001492">
    <property type="entry name" value="Flagellin"/>
</dbReference>
<protein>
    <submittedName>
        <fullName evidence="1">FlgL super family protein</fullName>
    </submittedName>
</protein>
<dbReference type="PANTHER" id="PTHR42792:SF2">
    <property type="entry name" value="FLAGELLIN"/>
    <property type="match status" value="1"/>
</dbReference>
<keyword evidence="2" id="KW-1185">Reference proteome</keyword>
<proteinExistence type="predicted"/>
<gene>
    <name evidence="1" type="ORF">Megvenef_00182</name>
</gene>
<reference evidence="1 2" key="1">
    <citation type="submission" date="2023-03" db="EMBL/GenBank/DDBJ databases">
        <title>Host association and intracellularity evolved multiple times independently in the Rickettsiales.</title>
        <authorList>
            <person name="Castelli M."/>
            <person name="Nardi T."/>
            <person name="Gammuto L."/>
            <person name="Bellinzona G."/>
            <person name="Sabaneyeva E."/>
            <person name="Potekhin A."/>
            <person name="Serra V."/>
            <person name="Petroni G."/>
            <person name="Sassera D."/>
        </authorList>
    </citation>
    <scope>NUCLEOTIDE SEQUENCE [LARGE SCALE GENOMIC DNA]</scope>
    <source>
        <strain evidence="1 2">Sr 2-6</strain>
    </source>
</reference>
<dbReference type="PANTHER" id="PTHR42792">
    <property type="entry name" value="FLAGELLIN"/>
    <property type="match status" value="1"/>
</dbReference>